<dbReference type="Gene3D" id="2.130.10.10">
    <property type="entry name" value="YVTN repeat-like/Quinoprotein amine dehydrogenase"/>
    <property type="match status" value="1"/>
</dbReference>
<dbReference type="SUPFAM" id="SSF50969">
    <property type="entry name" value="YVTN repeat-like/Quinoprotein amine dehydrogenase"/>
    <property type="match status" value="1"/>
</dbReference>
<dbReference type="PROSITE" id="PS51257">
    <property type="entry name" value="PROKAR_LIPOPROTEIN"/>
    <property type="match status" value="1"/>
</dbReference>
<evidence type="ECO:0000313" key="4">
    <source>
        <dbReference type="Proteomes" id="UP000195981"/>
    </source>
</evidence>
<protein>
    <submittedName>
        <fullName evidence="3">Putative secreted protein</fullName>
    </submittedName>
</protein>
<name>A0A1X6WW17_9MICO</name>
<keyword evidence="2" id="KW-0732">Signal</keyword>
<evidence type="ECO:0000256" key="1">
    <source>
        <dbReference type="SAM" id="MobiDB-lite"/>
    </source>
</evidence>
<dbReference type="OrthoDB" id="3250815at2"/>
<dbReference type="Proteomes" id="UP000195981">
    <property type="component" value="Unassembled WGS sequence"/>
</dbReference>
<organism evidence="3 4">
    <name type="scientific">Brachybacterium nesterenkovii</name>
    <dbReference type="NCBI Taxonomy" id="47847"/>
    <lineage>
        <taxon>Bacteria</taxon>
        <taxon>Bacillati</taxon>
        <taxon>Actinomycetota</taxon>
        <taxon>Actinomycetes</taxon>
        <taxon>Micrococcales</taxon>
        <taxon>Dermabacteraceae</taxon>
        <taxon>Brachybacterium</taxon>
    </lineage>
</organism>
<feature type="compositionally biased region" description="Basic and acidic residues" evidence="1">
    <location>
        <begin position="441"/>
        <end position="466"/>
    </location>
</feature>
<sequence length="466" mass="47899">MGTVRNNGGLSAALLLSGALALTACGGPAATDGVSDGGGAETVSAAPERTEVGALTPRIVLAHDTGVVVLDSADGSELADVPVKGYARLGHAGDGRHVMVAASGGFTALDTGLIEKAHGDHSHFFTQEPVLTKATVKGEEPGHVVPHGERTALFDDGTGQMTVFDPAALAEGTLGETARTKTSAPHHGVAVPLSDGSLLHTEGTEDERHSVVVQDASGTEIARTDECPGVHGEAAAQPTANGDVVAIGCTDGPVVYRDGAFHKYAPIPGHERSGNLQGVESSSVVLMDGEPVTDGGDARGSTTIGLLDTATDGPVKTVDLGSAYWFRSLDRGPDGEALVLTEDGELNIIDPATGQMKHEVKATEPWTEPEDWQEPAPMLAVADGTAFVADPQHKKLAMIDIASGETYRTLDLPVIPHEIQVTTGSPSGEMHVGEAGASDAGGEHEGHEHEGHDHEGHDHEGEGHAH</sequence>
<gene>
    <name evidence="3" type="ORF">FM110_04020</name>
</gene>
<feature type="chain" id="PRO_5013140834" evidence="2">
    <location>
        <begin position="30"/>
        <end position="466"/>
    </location>
</feature>
<evidence type="ECO:0000256" key="2">
    <source>
        <dbReference type="SAM" id="SignalP"/>
    </source>
</evidence>
<accession>A0A1X6WW17</accession>
<feature type="signal peptide" evidence="2">
    <location>
        <begin position="1"/>
        <end position="29"/>
    </location>
</feature>
<dbReference type="InterPro" id="IPR011044">
    <property type="entry name" value="Quino_amine_DH_bsu"/>
</dbReference>
<feature type="region of interest" description="Disordered" evidence="1">
    <location>
        <begin position="422"/>
        <end position="466"/>
    </location>
</feature>
<dbReference type="AlphaFoldDB" id="A0A1X6WW17"/>
<reference evidence="3 4" key="1">
    <citation type="submission" date="2017-02" db="EMBL/GenBank/DDBJ databases">
        <authorList>
            <person name="Peterson S.W."/>
        </authorList>
    </citation>
    <scope>NUCLEOTIDE SEQUENCE [LARGE SCALE GENOMIC DNA]</scope>
    <source>
        <strain evidence="3 4">CIP104813</strain>
    </source>
</reference>
<proteinExistence type="predicted"/>
<dbReference type="EMBL" id="FWFG01000035">
    <property type="protein sequence ID" value="SLM89687.1"/>
    <property type="molecule type" value="Genomic_DNA"/>
</dbReference>
<evidence type="ECO:0000313" key="3">
    <source>
        <dbReference type="EMBL" id="SLM89687.1"/>
    </source>
</evidence>
<keyword evidence="4" id="KW-1185">Reference proteome</keyword>
<dbReference type="InterPro" id="IPR015943">
    <property type="entry name" value="WD40/YVTN_repeat-like_dom_sf"/>
</dbReference>